<dbReference type="Gene3D" id="2.20.200.10">
    <property type="entry name" value="Outer membrane efflux proteins (OEP)"/>
    <property type="match status" value="2"/>
</dbReference>
<keyword evidence="6" id="KW-1185">Reference proteome</keyword>
<comment type="caution">
    <text evidence="5">The sequence shown here is derived from an EMBL/GenBank/DDBJ whole genome shotgun (WGS) entry which is preliminary data.</text>
</comment>
<dbReference type="Pfam" id="PF02321">
    <property type="entry name" value="OEP"/>
    <property type="match status" value="2"/>
</dbReference>
<dbReference type="InterPro" id="IPR003423">
    <property type="entry name" value="OMP_efflux"/>
</dbReference>
<evidence type="ECO:0000256" key="2">
    <source>
        <dbReference type="SAM" id="Coils"/>
    </source>
</evidence>
<gene>
    <name evidence="5" type="primary">oprM_8</name>
    <name evidence="5" type="ORF">LMG32289_02452</name>
</gene>
<comment type="similarity">
    <text evidence="1">Belongs to the outer membrane factor (OMF) (TC 1.B.17) family.</text>
</comment>
<dbReference type="Proteomes" id="UP000706525">
    <property type="component" value="Unassembled WGS sequence"/>
</dbReference>
<evidence type="ECO:0000313" key="6">
    <source>
        <dbReference type="Proteomes" id="UP000706525"/>
    </source>
</evidence>
<dbReference type="PANTHER" id="PTHR30203:SF33">
    <property type="entry name" value="BLR4455 PROTEIN"/>
    <property type="match status" value="1"/>
</dbReference>
<keyword evidence="4" id="KW-0732">Signal</keyword>
<dbReference type="Gene3D" id="1.20.1600.10">
    <property type="entry name" value="Outer membrane efflux proteins (OEP)"/>
    <property type="match status" value="2"/>
</dbReference>
<reference evidence="5 6" key="1">
    <citation type="submission" date="2021-08" db="EMBL/GenBank/DDBJ databases">
        <authorList>
            <person name="Peeters C."/>
        </authorList>
    </citation>
    <scope>NUCLEOTIDE SEQUENCE [LARGE SCALE GENOMIC DNA]</scope>
    <source>
        <strain evidence="5 6">LMG 32289</strain>
    </source>
</reference>
<proteinExistence type="inferred from homology"/>
<organism evidence="5 6">
    <name type="scientific">Cupriavidus pampae</name>
    <dbReference type="NCBI Taxonomy" id="659251"/>
    <lineage>
        <taxon>Bacteria</taxon>
        <taxon>Pseudomonadati</taxon>
        <taxon>Pseudomonadota</taxon>
        <taxon>Betaproteobacteria</taxon>
        <taxon>Burkholderiales</taxon>
        <taxon>Burkholderiaceae</taxon>
        <taxon>Cupriavidus</taxon>
    </lineage>
</organism>
<sequence>MPARTLHVAARLAPLLAAALATMIAGCSTAPVYQRPAIDLPMAYRQTYAGAHDSYAAAGATPAHPGGPSNIAPDWWRAYGDADLDALEAGVDVSSQTVLKAVALLQDARTQVSAARSQYYPTIGAGASVTSNHLSANARGHSLAGHTVPDHALGIAASWEPDLFGRIHNEVDAAQARVDASADDVAAVRLGVQADVAIDYLAIRSLDREAELLTRTVDAYQAVLDLVTNRYRNGIAIEGEVAQAQAQLDTTRAQLAELQLSRTRLEHALATLLGKPASTFTVPARVGTTDTQTGSTAGCDGKNCNGYDAAAGLADIPLEAGARMPAAPRAVPSQLLERRPDIAAAERRVAAANADIGVARAAFFPDLMLNLGLGFESSGLAGWLSAPSRFWAVGPALAGTLFDGGRRQAGEDSAHARFDASAADYRQAVLHAIQDVEDGYASVQALHDAEASERSAAAASALALHAGLDRYRKGAVSYLEVSVLQTNALADARALEAVRRRAWTANVGLVKALGGGWLSDDTQPSSPSMAPETAQRGQ</sequence>
<dbReference type="PROSITE" id="PS51257">
    <property type="entry name" value="PROKAR_LIPOPROTEIN"/>
    <property type="match status" value="1"/>
</dbReference>
<evidence type="ECO:0000256" key="1">
    <source>
        <dbReference type="ARBA" id="ARBA00007613"/>
    </source>
</evidence>
<evidence type="ECO:0000256" key="3">
    <source>
        <dbReference type="SAM" id="MobiDB-lite"/>
    </source>
</evidence>
<feature type="signal peptide" evidence="4">
    <location>
        <begin position="1"/>
        <end position="30"/>
    </location>
</feature>
<dbReference type="PANTHER" id="PTHR30203">
    <property type="entry name" value="OUTER MEMBRANE CATION EFFLUX PROTEIN"/>
    <property type="match status" value="1"/>
</dbReference>
<keyword evidence="2" id="KW-0175">Coiled coil</keyword>
<evidence type="ECO:0000256" key="4">
    <source>
        <dbReference type="SAM" id="SignalP"/>
    </source>
</evidence>
<evidence type="ECO:0000313" key="5">
    <source>
        <dbReference type="EMBL" id="CAG9171671.1"/>
    </source>
</evidence>
<dbReference type="SUPFAM" id="SSF56954">
    <property type="entry name" value="Outer membrane efflux proteins (OEP)"/>
    <property type="match status" value="1"/>
</dbReference>
<protein>
    <submittedName>
        <fullName evidence="5">Outer membrane protein OprM</fullName>
    </submittedName>
</protein>
<dbReference type="RefSeq" id="WP_223988405.1">
    <property type="nucleotide sequence ID" value="NZ_CAJZAG010000004.1"/>
</dbReference>
<name>A0ABM8WVW9_9BURK</name>
<dbReference type="InterPro" id="IPR010131">
    <property type="entry name" value="MdtP/NodT-like"/>
</dbReference>
<feature type="coiled-coil region" evidence="2">
    <location>
        <begin position="203"/>
        <end position="268"/>
    </location>
</feature>
<feature type="chain" id="PRO_5046608108" evidence="4">
    <location>
        <begin position="31"/>
        <end position="538"/>
    </location>
</feature>
<dbReference type="EMBL" id="CAJZAG010000004">
    <property type="protein sequence ID" value="CAG9171671.1"/>
    <property type="molecule type" value="Genomic_DNA"/>
</dbReference>
<accession>A0ABM8WVW9</accession>
<feature type="region of interest" description="Disordered" evidence="3">
    <location>
        <begin position="518"/>
        <end position="538"/>
    </location>
</feature>